<dbReference type="RefSeq" id="WP_200695941.1">
    <property type="nucleotide sequence ID" value="NZ_JAVREX010000001.1"/>
</dbReference>
<feature type="region of interest" description="Disordered" evidence="1">
    <location>
        <begin position="43"/>
        <end position="63"/>
    </location>
</feature>
<dbReference type="Proteomes" id="UP001183777">
    <property type="component" value="Unassembled WGS sequence"/>
</dbReference>
<feature type="transmembrane region" description="Helical" evidence="2">
    <location>
        <begin position="12"/>
        <end position="33"/>
    </location>
</feature>
<proteinExistence type="predicted"/>
<protein>
    <submittedName>
        <fullName evidence="3">Uncharacterized protein</fullName>
    </submittedName>
</protein>
<comment type="caution">
    <text evidence="3">The sequence shown here is derived from an EMBL/GenBank/DDBJ whole genome shotgun (WGS) entry which is preliminary data.</text>
</comment>
<name>A0ABU2RBT5_9ACTN</name>
<accession>A0ABU2RBT5</accession>
<evidence type="ECO:0000313" key="4">
    <source>
        <dbReference type="Proteomes" id="UP001183777"/>
    </source>
</evidence>
<evidence type="ECO:0000256" key="1">
    <source>
        <dbReference type="SAM" id="MobiDB-lite"/>
    </source>
</evidence>
<sequence length="63" mass="6083">MSENLSGNPVRTARGVAGVIAALMMTGLALTVVTGHDLPEGGADGTTVVLATNAGPATPPVSP</sequence>
<evidence type="ECO:0000256" key="2">
    <source>
        <dbReference type="SAM" id="Phobius"/>
    </source>
</evidence>
<keyword evidence="2" id="KW-0472">Membrane</keyword>
<evidence type="ECO:0000313" key="3">
    <source>
        <dbReference type="EMBL" id="MDT0426327.1"/>
    </source>
</evidence>
<reference evidence="4" key="1">
    <citation type="submission" date="2023-07" db="EMBL/GenBank/DDBJ databases">
        <title>30 novel species of actinomycetes from the DSMZ collection.</title>
        <authorList>
            <person name="Nouioui I."/>
        </authorList>
    </citation>
    <scope>NUCLEOTIDE SEQUENCE [LARGE SCALE GENOMIC DNA]</scope>
    <source>
        <strain evidence="4">DSM 41770</strain>
    </source>
</reference>
<keyword evidence="4" id="KW-1185">Reference proteome</keyword>
<organism evidence="3 4">
    <name type="scientific">Streptomyces salyersiae</name>
    <dbReference type="NCBI Taxonomy" id="3075530"/>
    <lineage>
        <taxon>Bacteria</taxon>
        <taxon>Bacillati</taxon>
        <taxon>Actinomycetota</taxon>
        <taxon>Actinomycetes</taxon>
        <taxon>Kitasatosporales</taxon>
        <taxon>Streptomycetaceae</taxon>
        <taxon>Streptomyces</taxon>
    </lineage>
</organism>
<dbReference type="EMBL" id="JAVREX010000001">
    <property type="protein sequence ID" value="MDT0426327.1"/>
    <property type="molecule type" value="Genomic_DNA"/>
</dbReference>
<gene>
    <name evidence="3" type="ORF">RM649_01495</name>
</gene>
<keyword evidence="2" id="KW-0812">Transmembrane</keyword>
<keyword evidence="2" id="KW-1133">Transmembrane helix</keyword>